<dbReference type="SUPFAM" id="SSF53167">
    <property type="entry name" value="Purine and uridine phosphorylases"/>
    <property type="match status" value="1"/>
</dbReference>
<dbReference type="OrthoDB" id="1577640at2759"/>
<organism evidence="2 3">
    <name type="scientific">Amniculicola lignicola CBS 123094</name>
    <dbReference type="NCBI Taxonomy" id="1392246"/>
    <lineage>
        <taxon>Eukaryota</taxon>
        <taxon>Fungi</taxon>
        <taxon>Dikarya</taxon>
        <taxon>Ascomycota</taxon>
        <taxon>Pezizomycotina</taxon>
        <taxon>Dothideomycetes</taxon>
        <taxon>Pleosporomycetidae</taxon>
        <taxon>Pleosporales</taxon>
        <taxon>Amniculicolaceae</taxon>
        <taxon>Amniculicola</taxon>
    </lineage>
</organism>
<dbReference type="Gene3D" id="3.40.50.1580">
    <property type="entry name" value="Nucleoside phosphorylase domain"/>
    <property type="match status" value="1"/>
</dbReference>
<dbReference type="Pfam" id="PF01048">
    <property type="entry name" value="PNP_UDP_1"/>
    <property type="match status" value="1"/>
</dbReference>
<dbReference type="AlphaFoldDB" id="A0A6A5WW14"/>
<dbReference type="GO" id="GO:0009116">
    <property type="term" value="P:nucleoside metabolic process"/>
    <property type="evidence" value="ECO:0007669"/>
    <property type="project" value="InterPro"/>
</dbReference>
<dbReference type="InterPro" id="IPR053137">
    <property type="entry name" value="NLR-like"/>
</dbReference>
<gene>
    <name evidence="2" type="ORF">P154DRAFT_429036</name>
</gene>
<evidence type="ECO:0000259" key="1">
    <source>
        <dbReference type="Pfam" id="PF01048"/>
    </source>
</evidence>
<dbReference type="GO" id="GO:0003824">
    <property type="term" value="F:catalytic activity"/>
    <property type="evidence" value="ECO:0007669"/>
    <property type="project" value="InterPro"/>
</dbReference>
<dbReference type="InterPro" id="IPR000845">
    <property type="entry name" value="Nucleoside_phosphorylase_d"/>
</dbReference>
<dbReference type="InterPro" id="IPR035994">
    <property type="entry name" value="Nucleoside_phosphorylase_sf"/>
</dbReference>
<evidence type="ECO:0000313" key="3">
    <source>
        <dbReference type="Proteomes" id="UP000799779"/>
    </source>
</evidence>
<dbReference type="PANTHER" id="PTHR46082:SF11">
    <property type="entry name" value="AAA+ ATPASE DOMAIN-CONTAINING PROTEIN-RELATED"/>
    <property type="match status" value="1"/>
</dbReference>
<dbReference type="EMBL" id="ML977573">
    <property type="protein sequence ID" value="KAF2003275.1"/>
    <property type="molecule type" value="Genomic_DNA"/>
</dbReference>
<dbReference type="PANTHER" id="PTHR46082">
    <property type="entry name" value="ATP/GTP-BINDING PROTEIN-RELATED"/>
    <property type="match status" value="1"/>
</dbReference>
<protein>
    <submittedName>
        <fullName evidence="2">Purine and uridine phosphorylase</fullName>
    </submittedName>
</protein>
<proteinExistence type="predicted"/>
<feature type="non-terminal residue" evidence="2">
    <location>
        <position position="310"/>
    </location>
</feature>
<sequence>MKHEDYTIGWVCALPMEITAAVGMLDEEHGRLVKPPFDQNTYTLGRIGKHNVVIVGLPAGALGSSAAAMVAASMAASFPRLRFALMVGIGGGVPSSGHDIRLGDVVVSTPNDMHGGVIQYDFGRVFAGGRFTRTGTLDAPPPVLLRASSELRAKHLIGEPGLLHFIEESVKKYPTLGNRYNYPGEERDLLFEPTYEHPGFSSTCEQCDHDRIIRRPQRNSPAPKIHYGSIATGNAVVRDAMVRDQLGAELGALCFEMEAAGLLNSFPSLMIRGISDYSDSHKNKDWQFYAAVNAAAYAKELICTVPAHAV</sequence>
<evidence type="ECO:0000313" key="2">
    <source>
        <dbReference type="EMBL" id="KAF2003275.1"/>
    </source>
</evidence>
<dbReference type="Proteomes" id="UP000799779">
    <property type="component" value="Unassembled WGS sequence"/>
</dbReference>
<feature type="domain" description="Nucleoside phosphorylase" evidence="1">
    <location>
        <begin position="8"/>
        <end position="291"/>
    </location>
</feature>
<name>A0A6A5WW14_9PLEO</name>
<accession>A0A6A5WW14</accession>
<keyword evidence="3" id="KW-1185">Reference proteome</keyword>
<reference evidence="2" key="1">
    <citation type="journal article" date="2020" name="Stud. Mycol.">
        <title>101 Dothideomycetes genomes: a test case for predicting lifestyles and emergence of pathogens.</title>
        <authorList>
            <person name="Haridas S."/>
            <person name="Albert R."/>
            <person name="Binder M."/>
            <person name="Bloem J."/>
            <person name="Labutti K."/>
            <person name="Salamov A."/>
            <person name="Andreopoulos B."/>
            <person name="Baker S."/>
            <person name="Barry K."/>
            <person name="Bills G."/>
            <person name="Bluhm B."/>
            <person name="Cannon C."/>
            <person name="Castanera R."/>
            <person name="Culley D."/>
            <person name="Daum C."/>
            <person name="Ezra D."/>
            <person name="Gonzalez J."/>
            <person name="Henrissat B."/>
            <person name="Kuo A."/>
            <person name="Liang C."/>
            <person name="Lipzen A."/>
            <person name="Lutzoni F."/>
            <person name="Magnuson J."/>
            <person name="Mondo S."/>
            <person name="Nolan M."/>
            <person name="Ohm R."/>
            <person name="Pangilinan J."/>
            <person name="Park H.-J."/>
            <person name="Ramirez L."/>
            <person name="Alfaro M."/>
            <person name="Sun H."/>
            <person name="Tritt A."/>
            <person name="Yoshinaga Y."/>
            <person name="Zwiers L.-H."/>
            <person name="Turgeon B."/>
            <person name="Goodwin S."/>
            <person name="Spatafora J."/>
            <person name="Crous P."/>
            <person name="Grigoriev I."/>
        </authorList>
    </citation>
    <scope>NUCLEOTIDE SEQUENCE</scope>
    <source>
        <strain evidence="2">CBS 123094</strain>
    </source>
</reference>